<gene>
    <name evidence="6" type="ORF">FY004_06575</name>
</gene>
<evidence type="ECO:0000256" key="1">
    <source>
        <dbReference type="ARBA" id="ARBA00023015"/>
    </source>
</evidence>
<dbReference type="GO" id="GO:0003700">
    <property type="term" value="F:DNA-binding transcription factor activity"/>
    <property type="evidence" value="ECO:0007669"/>
    <property type="project" value="InterPro"/>
</dbReference>
<keyword evidence="3" id="KW-0804">Transcription</keyword>
<evidence type="ECO:0000256" key="3">
    <source>
        <dbReference type="ARBA" id="ARBA00023163"/>
    </source>
</evidence>
<dbReference type="InterPro" id="IPR020449">
    <property type="entry name" value="Tscrpt_reg_AraC-type_HTH"/>
</dbReference>
<protein>
    <submittedName>
        <fullName evidence="6">Helix-turn-helix domain-containing protein</fullName>
    </submittedName>
</protein>
<evidence type="ECO:0000259" key="5">
    <source>
        <dbReference type="PROSITE" id="PS01124"/>
    </source>
</evidence>
<dbReference type="PANTHER" id="PTHR46796:SF6">
    <property type="entry name" value="ARAC SUBFAMILY"/>
    <property type="match status" value="1"/>
</dbReference>
<dbReference type="Gene3D" id="1.10.10.60">
    <property type="entry name" value="Homeodomain-like"/>
    <property type="match status" value="1"/>
</dbReference>
<dbReference type="AlphaFoldDB" id="A0A5D4JM20"/>
<name>A0A5D4JM20_9ACTN</name>
<dbReference type="PRINTS" id="PR00032">
    <property type="entry name" value="HTHARAC"/>
</dbReference>
<dbReference type="SMART" id="SM00342">
    <property type="entry name" value="HTH_ARAC"/>
    <property type="match status" value="1"/>
</dbReference>
<dbReference type="EMBL" id="VSZQ01000024">
    <property type="protein sequence ID" value="TYR65375.1"/>
    <property type="molecule type" value="Genomic_DNA"/>
</dbReference>
<dbReference type="InterPro" id="IPR050204">
    <property type="entry name" value="AraC_XylS_family_regulators"/>
</dbReference>
<dbReference type="SUPFAM" id="SSF46689">
    <property type="entry name" value="Homeodomain-like"/>
    <property type="match status" value="1"/>
</dbReference>
<organism evidence="6 7">
    <name type="scientific">Streptomyces parvus</name>
    <dbReference type="NCBI Taxonomy" id="66428"/>
    <lineage>
        <taxon>Bacteria</taxon>
        <taxon>Bacillati</taxon>
        <taxon>Actinomycetota</taxon>
        <taxon>Actinomycetes</taxon>
        <taxon>Kitasatosporales</taxon>
        <taxon>Streptomycetaceae</taxon>
        <taxon>Streptomyces</taxon>
    </lineage>
</organism>
<evidence type="ECO:0000256" key="2">
    <source>
        <dbReference type="ARBA" id="ARBA00023125"/>
    </source>
</evidence>
<dbReference type="InterPro" id="IPR009057">
    <property type="entry name" value="Homeodomain-like_sf"/>
</dbReference>
<comment type="caution">
    <text evidence="6">The sequence shown here is derived from an EMBL/GenBank/DDBJ whole genome shotgun (WGS) entry which is preliminary data.</text>
</comment>
<dbReference type="PANTHER" id="PTHR46796">
    <property type="entry name" value="HTH-TYPE TRANSCRIPTIONAL ACTIVATOR RHAS-RELATED"/>
    <property type="match status" value="1"/>
</dbReference>
<proteinExistence type="predicted"/>
<keyword evidence="2" id="KW-0238">DNA-binding</keyword>
<evidence type="ECO:0000256" key="4">
    <source>
        <dbReference type="SAM" id="MobiDB-lite"/>
    </source>
</evidence>
<dbReference type="InterPro" id="IPR035418">
    <property type="entry name" value="AraC-bd_2"/>
</dbReference>
<dbReference type="Proteomes" id="UP000323242">
    <property type="component" value="Unassembled WGS sequence"/>
</dbReference>
<dbReference type="Pfam" id="PF14525">
    <property type="entry name" value="AraC_binding_2"/>
    <property type="match status" value="1"/>
</dbReference>
<sequence length="375" mass="40707">MTYMTRSARGERGRTGLRRGALPTQRGFAVHTISPPYGNRPTGVHREQDAPLADGAAEAQSRALVEVVEHGWLMRDSARSPDSLEPREILLCAPLNGALHLASEPSGRVETGCLLLIDSHRPLGKVWAQGCELVLLRIPRRLLPCGDDSLARCVGRAHPGAGGTASLLLSLLRTLAERNDPSGAYGHVPTTGARLRNVLADLVACLVREVAEHGPEADRSVPGSADREAADRIRTWLNTRLTDSRLRPDAVAAAHYMSVRRLHKLFEGESGTISRWTQQRRLEECRRELGRGDGRTVMVSSVAQRWGFVNAAHFSRAFRARFGLSPRAWRELRAESTAVGGPVPPTSLNAPVAAADVPPRCPSEEPTACLTVAAR</sequence>
<dbReference type="PROSITE" id="PS01124">
    <property type="entry name" value="HTH_ARAC_FAMILY_2"/>
    <property type="match status" value="1"/>
</dbReference>
<dbReference type="InterPro" id="IPR018060">
    <property type="entry name" value="HTH_AraC"/>
</dbReference>
<evidence type="ECO:0000313" key="7">
    <source>
        <dbReference type="Proteomes" id="UP000323242"/>
    </source>
</evidence>
<reference evidence="6 7" key="1">
    <citation type="submission" date="2019-08" db="EMBL/GenBank/DDBJ databases">
        <title>Draft genome for granaticin producer strain Streptomyces parvus C05.</title>
        <authorList>
            <person name="Gonzalez-Pimentel J.L."/>
        </authorList>
    </citation>
    <scope>NUCLEOTIDE SEQUENCE [LARGE SCALE GENOMIC DNA]</scope>
    <source>
        <strain evidence="6 7">C05</strain>
    </source>
</reference>
<feature type="region of interest" description="Disordered" evidence="4">
    <location>
        <begin position="1"/>
        <end position="23"/>
    </location>
</feature>
<keyword evidence="1" id="KW-0805">Transcription regulation</keyword>
<dbReference type="Pfam" id="PF12833">
    <property type="entry name" value="HTH_18"/>
    <property type="match status" value="1"/>
</dbReference>
<accession>A0A5D4JM20</accession>
<evidence type="ECO:0000313" key="6">
    <source>
        <dbReference type="EMBL" id="TYR65375.1"/>
    </source>
</evidence>
<dbReference type="GO" id="GO:0043565">
    <property type="term" value="F:sequence-specific DNA binding"/>
    <property type="evidence" value="ECO:0007669"/>
    <property type="project" value="InterPro"/>
</dbReference>
<keyword evidence="7" id="KW-1185">Reference proteome</keyword>
<feature type="domain" description="HTH araC/xylS-type" evidence="5">
    <location>
        <begin position="231"/>
        <end position="332"/>
    </location>
</feature>